<accession>A0A6P6XWB0</accession>
<dbReference type="RefSeq" id="XP_027197328.1">
    <property type="nucleotide sequence ID" value="XM_027341527.1"/>
</dbReference>
<name>A0A6P6XWB0_DERPT</name>
<sequence length="183" mass="21281">MMMMMTTTDGNNVDESKMTLHRQQPAVDQMLNHVGDDENNSSNHHCHLMNELEKISKEKNELEQKLNELQSKQQQQSATTTESVNLETNHAVQSSAATEFSIREEPEGANNTDSDLNINNQDNYQQEEFDNQNRLIKELETKLSTLTAEHDDLCQRYHSSQNENQIFERRFKETEEESVKLQH</sequence>
<feature type="compositionally biased region" description="Polar residues" evidence="2">
    <location>
        <begin position="109"/>
        <end position="119"/>
    </location>
</feature>
<feature type="compositionally biased region" description="Polar residues" evidence="2">
    <location>
        <begin position="78"/>
        <end position="98"/>
    </location>
</feature>
<feature type="coiled-coil region" evidence="1">
    <location>
        <begin position="129"/>
        <end position="177"/>
    </location>
</feature>
<evidence type="ECO:0000256" key="1">
    <source>
        <dbReference type="SAM" id="Coils"/>
    </source>
</evidence>
<reference evidence="4" key="1">
    <citation type="submission" date="2025-08" db="UniProtKB">
        <authorList>
            <consortium name="RefSeq"/>
        </authorList>
    </citation>
    <scope>IDENTIFICATION</scope>
    <source>
        <strain evidence="4">Airmid</strain>
    </source>
</reference>
<dbReference type="Proteomes" id="UP000515146">
    <property type="component" value="Unplaced"/>
</dbReference>
<feature type="compositionally biased region" description="Low complexity" evidence="2">
    <location>
        <begin position="67"/>
        <end position="77"/>
    </location>
</feature>
<organism evidence="3 4">
    <name type="scientific">Dermatophagoides pteronyssinus</name>
    <name type="common">European house dust mite</name>
    <dbReference type="NCBI Taxonomy" id="6956"/>
    <lineage>
        <taxon>Eukaryota</taxon>
        <taxon>Metazoa</taxon>
        <taxon>Ecdysozoa</taxon>
        <taxon>Arthropoda</taxon>
        <taxon>Chelicerata</taxon>
        <taxon>Arachnida</taxon>
        <taxon>Acari</taxon>
        <taxon>Acariformes</taxon>
        <taxon>Sarcoptiformes</taxon>
        <taxon>Astigmata</taxon>
        <taxon>Psoroptidia</taxon>
        <taxon>Analgoidea</taxon>
        <taxon>Pyroglyphidae</taxon>
        <taxon>Dermatophagoidinae</taxon>
        <taxon>Dermatophagoides</taxon>
    </lineage>
</organism>
<evidence type="ECO:0000256" key="2">
    <source>
        <dbReference type="SAM" id="MobiDB-lite"/>
    </source>
</evidence>
<dbReference type="OrthoDB" id="10454664at2759"/>
<proteinExistence type="predicted"/>
<keyword evidence="1" id="KW-0175">Coiled coil</keyword>
<gene>
    <name evidence="4" type="primary">LOC113791718</name>
</gene>
<evidence type="ECO:0000313" key="3">
    <source>
        <dbReference type="Proteomes" id="UP000515146"/>
    </source>
</evidence>
<protein>
    <submittedName>
        <fullName evidence="4">Uncharacterized protein LOC113791718</fullName>
    </submittedName>
</protein>
<dbReference type="InParanoid" id="A0A6P6XWB0"/>
<dbReference type="AlphaFoldDB" id="A0A6P6XWB0"/>
<evidence type="ECO:0000313" key="4">
    <source>
        <dbReference type="RefSeq" id="XP_027197328.1"/>
    </source>
</evidence>
<feature type="non-terminal residue" evidence="4">
    <location>
        <position position="183"/>
    </location>
</feature>
<dbReference type="KEGG" id="dpte:113791718"/>
<feature type="region of interest" description="Disordered" evidence="2">
    <location>
        <begin position="61"/>
        <end position="119"/>
    </location>
</feature>
<keyword evidence="3" id="KW-1185">Reference proteome</keyword>